<keyword evidence="2" id="KW-0378">Hydrolase</keyword>
<keyword evidence="1" id="KW-0479">Metal-binding</keyword>
<evidence type="ECO:0000256" key="1">
    <source>
        <dbReference type="ARBA" id="ARBA00022723"/>
    </source>
</evidence>
<dbReference type="PANTHER" id="PTHR32494">
    <property type="entry name" value="ALLANTOATE DEIMINASE-RELATED"/>
    <property type="match status" value="1"/>
</dbReference>
<dbReference type="EMBL" id="JBFOLJ010000009">
    <property type="protein sequence ID" value="KAL2509756.1"/>
    <property type="molecule type" value="Genomic_DNA"/>
</dbReference>
<dbReference type="GO" id="GO:0046872">
    <property type="term" value="F:metal ion binding"/>
    <property type="evidence" value="ECO:0007669"/>
    <property type="project" value="UniProtKB-KW"/>
</dbReference>
<keyword evidence="3" id="KW-0812">Transmembrane</keyword>
<evidence type="ECO:0000313" key="4">
    <source>
        <dbReference type="EMBL" id="KAL2509756.1"/>
    </source>
</evidence>
<dbReference type="PANTHER" id="PTHR32494:SF19">
    <property type="entry name" value="ALLANTOATE DEIMINASE-RELATED"/>
    <property type="match status" value="1"/>
</dbReference>
<feature type="transmembrane region" description="Helical" evidence="3">
    <location>
        <begin position="15"/>
        <end position="40"/>
    </location>
</feature>
<dbReference type="GO" id="GO:0016787">
    <property type="term" value="F:hydrolase activity"/>
    <property type="evidence" value="ECO:0007669"/>
    <property type="project" value="UniProtKB-KW"/>
</dbReference>
<evidence type="ECO:0000256" key="2">
    <source>
        <dbReference type="ARBA" id="ARBA00022801"/>
    </source>
</evidence>
<sequence>MAQVFGVRLEIRSAVYWRFLFTLALGWSCSNACLFCSVCLQHAMKLLSTAIGPSASYHPTKVSDAHGFLERTFESPASVRAGHLIRAWMEDAGLRTWVDQMGNVHGRIEGMNASEKALLIGSHLVKQL</sequence>
<dbReference type="SUPFAM" id="SSF53187">
    <property type="entry name" value="Zn-dependent exopeptidases"/>
    <property type="match status" value="1"/>
</dbReference>
<name>A0ABD1TAS3_9LAMI</name>
<accession>A0ABD1TAS3</accession>
<dbReference type="Proteomes" id="UP001604277">
    <property type="component" value="Unassembled WGS sequence"/>
</dbReference>
<keyword evidence="3" id="KW-0472">Membrane</keyword>
<gene>
    <name evidence="4" type="ORF">Fot_33403</name>
</gene>
<organism evidence="4 5">
    <name type="scientific">Forsythia ovata</name>
    <dbReference type="NCBI Taxonomy" id="205694"/>
    <lineage>
        <taxon>Eukaryota</taxon>
        <taxon>Viridiplantae</taxon>
        <taxon>Streptophyta</taxon>
        <taxon>Embryophyta</taxon>
        <taxon>Tracheophyta</taxon>
        <taxon>Spermatophyta</taxon>
        <taxon>Magnoliopsida</taxon>
        <taxon>eudicotyledons</taxon>
        <taxon>Gunneridae</taxon>
        <taxon>Pentapetalae</taxon>
        <taxon>asterids</taxon>
        <taxon>lamiids</taxon>
        <taxon>Lamiales</taxon>
        <taxon>Oleaceae</taxon>
        <taxon>Forsythieae</taxon>
        <taxon>Forsythia</taxon>
    </lineage>
</organism>
<proteinExistence type="predicted"/>
<dbReference type="InterPro" id="IPR010158">
    <property type="entry name" value="Amidase_Cbmase"/>
</dbReference>
<reference evidence="5" key="1">
    <citation type="submission" date="2024-07" db="EMBL/GenBank/DDBJ databases">
        <title>Two chromosome-level genome assemblies of Korean endemic species Abeliophyllum distichum and Forsythia ovata (Oleaceae).</title>
        <authorList>
            <person name="Jang H."/>
        </authorList>
    </citation>
    <scope>NUCLEOTIDE SEQUENCE [LARGE SCALE GENOMIC DNA]</scope>
</reference>
<keyword evidence="5" id="KW-1185">Reference proteome</keyword>
<keyword evidence="3" id="KW-1133">Transmembrane helix</keyword>
<evidence type="ECO:0000313" key="5">
    <source>
        <dbReference type="Proteomes" id="UP001604277"/>
    </source>
</evidence>
<evidence type="ECO:0000256" key="3">
    <source>
        <dbReference type="SAM" id="Phobius"/>
    </source>
</evidence>
<dbReference type="Gene3D" id="3.40.630.10">
    <property type="entry name" value="Zn peptidases"/>
    <property type="match status" value="1"/>
</dbReference>
<comment type="caution">
    <text evidence="4">The sequence shown here is derived from an EMBL/GenBank/DDBJ whole genome shotgun (WGS) entry which is preliminary data.</text>
</comment>
<dbReference type="AlphaFoldDB" id="A0ABD1TAS3"/>
<protein>
    <submittedName>
        <fullName evidence="4">Peptidase M20</fullName>
    </submittedName>
</protein>